<dbReference type="InterPro" id="IPR058652">
    <property type="entry name" value="VapC50_C"/>
</dbReference>
<name>D1C5H4_SPHTD</name>
<dbReference type="Pfam" id="PF26343">
    <property type="entry name" value="VapC50_C"/>
    <property type="match status" value="1"/>
</dbReference>
<dbReference type="Pfam" id="PF13470">
    <property type="entry name" value="PIN_3"/>
    <property type="match status" value="1"/>
</dbReference>
<evidence type="ECO:0000259" key="1">
    <source>
        <dbReference type="Pfam" id="PF13470"/>
    </source>
</evidence>
<dbReference type="EMBL" id="CP001823">
    <property type="protein sequence ID" value="ACZ37490.1"/>
    <property type="molecule type" value="Genomic_DNA"/>
</dbReference>
<keyword evidence="4" id="KW-1185">Reference proteome</keyword>
<dbReference type="KEGG" id="sti:Sthe_0051"/>
<reference evidence="4" key="1">
    <citation type="submission" date="2009-11" db="EMBL/GenBank/DDBJ databases">
        <title>The complete chromosome 1 of Sphaerobacter thermophilus DSM 20745.</title>
        <authorList>
            <person name="Lucas S."/>
            <person name="Copeland A."/>
            <person name="Lapidus A."/>
            <person name="Glavina del Rio T."/>
            <person name="Dalin E."/>
            <person name="Tice H."/>
            <person name="Bruce D."/>
            <person name="Goodwin L."/>
            <person name="Pitluck S."/>
            <person name="Kyrpides N."/>
            <person name="Mavromatis K."/>
            <person name="Ivanova N."/>
            <person name="Mikhailova N."/>
            <person name="LaButti K.M."/>
            <person name="Clum A."/>
            <person name="Sun H.I."/>
            <person name="Brettin T."/>
            <person name="Detter J.C."/>
            <person name="Han C."/>
            <person name="Larimer F."/>
            <person name="Land M."/>
            <person name="Hauser L."/>
            <person name="Markowitz V."/>
            <person name="Cheng J.F."/>
            <person name="Hugenholtz P."/>
            <person name="Woyke T."/>
            <person name="Wu D."/>
            <person name="Steenblock K."/>
            <person name="Schneider S."/>
            <person name="Pukall R."/>
            <person name="Goeker M."/>
            <person name="Klenk H.P."/>
            <person name="Eisen J.A."/>
        </authorList>
    </citation>
    <scope>NUCLEOTIDE SEQUENCE [LARGE SCALE GENOMIC DNA]</scope>
    <source>
        <strain evidence="4">ATCC 49802 / DSM 20745 / S 6022</strain>
    </source>
</reference>
<dbReference type="OrthoDB" id="211933at2"/>
<dbReference type="InParanoid" id="D1C5H4"/>
<reference evidence="3 4" key="2">
    <citation type="journal article" date="2010" name="Stand. Genomic Sci.">
        <title>Complete genome sequence of Desulfohalobium retbaense type strain (HR(100)).</title>
        <authorList>
            <person name="Spring S."/>
            <person name="Nolan M."/>
            <person name="Lapidus A."/>
            <person name="Glavina Del Rio T."/>
            <person name="Copeland A."/>
            <person name="Tice H."/>
            <person name="Cheng J.F."/>
            <person name="Lucas S."/>
            <person name="Land M."/>
            <person name="Chen F."/>
            <person name="Bruce D."/>
            <person name="Goodwin L."/>
            <person name="Pitluck S."/>
            <person name="Ivanova N."/>
            <person name="Mavromatis K."/>
            <person name="Mikhailova N."/>
            <person name="Pati A."/>
            <person name="Chen A."/>
            <person name="Palaniappan K."/>
            <person name="Hauser L."/>
            <person name="Chang Y.J."/>
            <person name="Jeffries C.D."/>
            <person name="Munk C."/>
            <person name="Kiss H."/>
            <person name="Chain P."/>
            <person name="Han C."/>
            <person name="Brettin T."/>
            <person name="Detter J.C."/>
            <person name="Schuler E."/>
            <person name="Goker M."/>
            <person name="Rohde M."/>
            <person name="Bristow J."/>
            <person name="Eisen J.A."/>
            <person name="Markowitz V."/>
            <person name="Hugenholtz P."/>
            <person name="Kyrpides N.C."/>
            <person name="Klenk H.P."/>
        </authorList>
    </citation>
    <scope>NUCLEOTIDE SEQUENCE [LARGE SCALE GENOMIC DNA]</scope>
    <source>
        <strain evidence="4">ATCC 49802 / DSM 20745 / S 6022</strain>
    </source>
</reference>
<sequence>MPDLGLAAFVAVLDTCVLVPDSLRHLLIGAAVEELYTPRWSVKTLGELHNTLVRRGRTRAYAQQVCIELRDVFEDATVQVEGIEVSGMDAAPDDRHVVAAALRSGADLIVTANTRHFPAAVLDPLQIQVKTPDEFLCDLFDLDSIRLARLIQEQAACLRNPPMSAVELAEQKLIKHAPTFVAAVRPLLSSD</sequence>
<accession>D1C5H4</accession>
<protein>
    <submittedName>
        <fullName evidence="3">Uncharacterized protein</fullName>
    </submittedName>
</protein>
<evidence type="ECO:0000313" key="3">
    <source>
        <dbReference type="EMBL" id="ACZ37490.1"/>
    </source>
</evidence>
<dbReference type="InterPro" id="IPR029060">
    <property type="entry name" value="PIN-like_dom_sf"/>
</dbReference>
<feature type="domain" description="PIN" evidence="1">
    <location>
        <begin position="11"/>
        <end position="115"/>
    </location>
</feature>
<dbReference type="HOGENOM" id="CLU_096418_0_1_0"/>
<evidence type="ECO:0000313" key="4">
    <source>
        <dbReference type="Proteomes" id="UP000002027"/>
    </source>
</evidence>
<dbReference type="SUPFAM" id="SSF88723">
    <property type="entry name" value="PIN domain-like"/>
    <property type="match status" value="1"/>
</dbReference>
<organism evidence="3 4">
    <name type="scientific">Sphaerobacter thermophilus (strain ATCC 49802 / DSM 20745 / KCCM 41009 / NCIMB 13125 / S 6022)</name>
    <dbReference type="NCBI Taxonomy" id="479434"/>
    <lineage>
        <taxon>Bacteria</taxon>
        <taxon>Pseudomonadati</taxon>
        <taxon>Thermomicrobiota</taxon>
        <taxon>Thermomicrobia</taxon>
        <taxon>Sphaerobacterales</taxon>
        <taxon>Sphaerobacterineae</taxon>
        <taxon>Sphaerobacteraceae</taxon>
        <taxon>Sphaerobacter</taxon>
    </lineage>
</organism>
<dbReference type="Proteomes" id="UP000002027">
    <property type="component" value="Chromosome 1"/>
</dbReference>
<gene>
    <name evidence="3" type="ordered locus">Sthe_0051</name>
</gene>
<feature type="domain" description="VapC50 C-terminal" evidence="2">
    <location>
        <begin position="132"/>
        <end position="186"/>
    </location>
</feature>
<evidence type="ECO:0000259" key="2">
    <source>
        <dbReference type="Pfam" id="PF26343"/>
    </source>
</evidence>
<dbReference type="InterPro" id="IPR002716">
    <property type="entry name" value="PIN_dom"/>
</dbReference>
<dbReference type="AlphaFoldDB" id="D1C5H4"/>
<dbReference type="eggNOG" id="COG1569">
    <property type="taxonomic scope" value="Bacteria"/>
</dbReference>
<proteinExistence type="predicted"/>
<dbReference type="STRING" id="479434.Sthe_0051"/>